<dbReference type="Gene3D" id="3.90.550.10">
    <property type="entry name" value="Spore Coat Polysaccharide Biosynthesis Protein SpsA, Chain A"/>
    <property type="match status" value="1"/>
</dbReference>
<reference evidence="6" key="1">
    <citation type="submission" date="2017-06" db="EMBL/GenBank/DDBJ databases">
        <title>Capnocytophaga spp. assemblies.</title>
        <authorList>
            <person name="Gulvik C.A."/>
        </authorList>
    </citation>
    <scope>NUCLEOTIDE SEQUENCE [LARGE SCALE GENOMIC DNA]</scope>
    <source>
        <strain evidence="6">H2177</strain>
    </source>
</reference>
<dbReference type="CDD" id="cd06423">
    <property type="entry name" value="CESA_like"/>
    <property type="match status" value="1"/>
</dbReference>
<dbReference type="PANTHER" id="PTHR43630:SF1">
    <property type="entry name" value="POLY-BETA-1,6-N-ACETYL-D-GLUCOSAMINE SYNTHASE"/>
    <property type="match status" value="1"/>
</dbReference>
<dbReference type="RefSeq" id="WP_095894813.1">
    <property type="nucleotide sequence ID" value="NZ_CP022387.1"/>
</dbReference>
<dbReference type="KEGG" id="csto:CGC58_01545"/>
<dbReference type="OrthoDB" id="1142396at2"/>
<dbReference type="InterPro" id="IPR029044">
    <property type="entry name" value="Nucleotide-diphossugar_trans"/>
</dbReference>
<dbReference type="AlphaFoldDB" id="A0A250FVS4"/>
<evidence type="ECO:0000259" key="4">
    <source>
        <dbReference type="Pfam" id="PF00535"/>
    </source>
</evidence>
<evidence type="ECO:0000256" key="3">
    <source>
        <dbReference type="ARBA" id="ARBA00022679"/>
    </source>
</evidence>
<dbReference type="GO" id="GO:0016757">
    <property type="term" value="F:glycosyltransferase activity"/>
    <property type="evidence" value="ECO:0007669"/>
    <property type="project" value="UniProtKB-KW"/>
</dbReference>
<keyword evidence="3 5" id="KW-0808">Transferase</keyword>
<dbReference type="Proteomes" id="UP000217348">
    <property type="component" value="Chromosome"/>
</dbReference>
<protein>
    <submittedName>
        <fullName evidence="5">Glycosyl transferase family 2</fullName>
    </submittedName>
</protein>
<feature type="domain" description="Glycosyltransferase 2-like" evidence="4">
    <location>
        <begin position="5"/>
        <end position="134"/>
    </location>
</feature>
<name>A0A250FVS4_9FLAO</name>
<comment type="similarity">
    <text evidence="1">Belongs to the glycosyltransferase 2 family.</text>
</comment>
<gene>
    <name evidence="5" type="ORF">CGC58_01545</name>
</gene>
<evidence type="ECO:0000313" key="5">
    <source>
        <dbReference type="EMBL" id="ATA88535.1"/>
    </source>
</evidence>
<dbReference type="InterPro" id="IPR001173">
    <property type="entry name" value="Glyco_trans_2-like"/>
</dbReference>
<proteinExistence type="inferred from homology"/>
<organism evidence="5 6">
    <name type="scientific">Capnocytophaga stomatis</name>
    <dbReference type="NCBI Taxonomy" id="1848904"/>
    <lineage>
        <taxon>Bacteria</taxon>
        <taxon>Pseudomonadati</taxon>
        <taxon>Bacteroidota</taxon>
        <taxon>Flavobacteriia</taxon>
        <taxon>Flavobacteriales</taxon>
        <taxon>Flavobacteriaceae</taxon>
        <taxon>Capnocytophaga</taxon>
    </lineage>
</organism>
<evidence type="ECO:0000313" key="6">
    <source>
        <dbReference type="Proteomes" id="UP000217348"/>
    </source>
</evidence>
<dbReference type="SUPFAM" id="SSF53448">
    <property type="entry name" value="Nucleotide-diphospho-sugar transferases"/>
    <property type="match status" value="1"/>
</dbReference>
<dbReference type="EMBL" id="CP022387">
    <property type="protein sequence ID" value="ATA88535.1"/>
    <property type="molecule type" value="Genomic_DNA"/>
</dbReference>
<dbReference type="Pfam" id="PF00535">
    <property type="entry name" value="Glycos_transf_2"/>
    <property type="match status" value="1"/>
</dbReference>
<keyword evidence="2" id="KW-0328">Glycosyltransferase</keyword>
<dbReference type="PANTHER" id="PTHR43630">
    <property type="entry name" value="POLY-BETA-1,6-N-ACETYL-D-GLUCOSAMINE SYNTHASE"/>
    <property type="match status" value="1"/>
</dbReference>
<accession>A0A250FVS4</accession>
<sequence length="285" mass="32594">MNFGIIIPAHNEADCIEKTLESLFKQTKKPLQVIVVDDCSTDSTPQILEKIKQENPSLTVLRREEGATHLPGSKVVQAFNAGLPLLKENIDVICKFDADLIFPPNYLEVLANHFYENQKVGMCGGFCYVEKNGNWVLENLTNKDHLRGAVKAYRKACFSDIGGLKTAMGWDTADELLARFYGWEVKTDDTLKVKHLRPTGAGYNLNARFLQGSVFYRLRYGLLLSVLASGKLAFKKKKIDLFKDYLRGYFKAKQEKQEFLVTPEQGKWIRNYRWKKILAKVFKEN</sequence>
<evidence type="ECO:0000256" key="1">
    <source>
        <dbReference type="ARBA" id="ARBA00006739"/>
    </source>
</evidence>
<evidence type="ECO:0000256" key="2">
    <source>
        <dbReference type="ARBA" id="ARBA00022676"/>
    </source>
</evidence>